<reference evidence="3" key="1">
    <citation type="submission" date="2023-06" db="EMBL/GenBank/DDBJ databases">
        <authorList>
            <person name="Jiang Y."/>
            <person name="Liu Q."/>
        </authorList>
    </citation>
    <scope>NUCLEOTIDE SEQUENCE</scope>
    <source>
        <strain evidence="3">CGMCC 1.12089</strain>
    </source>
</reference>
<feature type="region of interest" description="Disordered" evidence="1">
    <location>
        <begin position="1"/>
        <end position="22"/>
    </location>
</feature>
<accession>A0ABT7NG81</accession>
<feature type="transmembrane region" description="Helical" evidence="2">
    <location>
        <begin position="104"/>
        <end position="127"/>
    </location>
</feature>
<dbReference type="EMBL" id="JASZYV010000005">
    <property type="protein sequence ID" value="MDM0046885.1"/>
    <property type="molecule type" value="Genomic_DNA"/>
</dbReference>
<protein>
    <submittedName>
        <fullName evidence="3">DUF4260 domain-containing protein</fullName>
    </submittedName>
</protein>
<dbReference type="Proteomes" id="UP001174908">
    <property type="component" value="Unassembled WGS sequence"/>
</dbReference>
<organism evidence="3 4">
    <name type="scientific">Variovorax dokdonensis</name>
    <dbReference type="NCBI Taxonomy" id="344883"/>
    <lineage>
        <taxon>Bacteria</taxon>
        <taxon>Pseudomonadati</taxon>
        <taxon>Pseudomonadota</taxon>
        <taxon>Betaproteobacteria</taxon>
        <taxon>Burkholderiales</taxon>
        <taxon>Comamonadaceae</taxon>
        <taxon>Variovorax</taxon>
    </lineage>
</organism>
<dbReference type="RefSeq" id="WP_286662004.1">
    <property type="nucleotide sequence ID" value="NZ_JASZYV010000005.1"/>
</dbReference>
<feature type="transmembrane region" description="Helical" evidence="2">
    <location>
        <begin position="42"/>
        <end position="60"/>
    </location>
</feature>
<evidence type="ECO:0000313" key="4">
    <source>
        <dbReference type="Proteomes" id="UP001174908"/>
    </source>
</evidence>
<evidence type="ECO:0000256" key="1">
    <source>
        <dbReference type="SAM" id="MobiDB-lite"/>
    </source>
</evidence>
<evidence type="ECO:0000256" key="2">
    <source>
        <dbReference type="SAM" id="Phobius"/>
    </source>
</evidence>
<feature type="compositionally biased region" description="Low complexity" evidence="1">
    <location>
        <begin position="8"/>
        <end position="18"/>
    </location>
</feature>
<keyword evidence="4" id="KW-1185">Reference proteome</keyword>
<keyword evidence="2" id="KW-1133">Transmembrane helix</keyword>
<proteinExistence type="predicted"/>
<sequence>MAEAADWRAGTGATRTGGPRLITTRRPAEPAALGATSAGVRMLLRAEGLALLIGALALYAQFGAGWGVFAAAFLLPDLALLAYLAGPRIGAMAYNATHSTLGPLACAAAGALTASPVLVAAGLVWAAHVGLDRALGFGLKYWRGFASTHLGQIGRPDPW</sequence>
<dbReference type="InterPro" id="IPR025356">
    <property type="entry name" value="DUF4260"/>
</dbReference>
<keyword evidence="2" id="KW-0472">Membrane</keyword>
<keyword evidence="2" id="KW-0812">Transmembrane</keyword>
<dbReference type="Pfam" id="PF14079">
    <property type="entry name" value="DUF4260"/>
    <property type="match status" value="1"/>
</dbReference>
<evidence type="ECO:0000313" key="3">
    <source>
        <dbReference type="EMBL" id="MDM0046885.1"/>
    </source>
</evidence>
<gene>
    <name evidence="3" type="ORF">QTH91_20505</name>
</gene>
<name>A0ABT7NG81_9BURK</name>
<comment type="caution">
    <text evidence="3">The sequence shown here is derived from an EMBL/GenBank/DDBJ whole genome shotgun (WGS) entry which is preliminary data.</text>
</comment>